<evidence type="ECO:0000313" key="4">
    <source>
        <dbReference type="Proteomes" id="UP001363151"/>
    </source>
</evidence>
<dbReference type="EMBL" id="JBBJCI010000371">
    <property type="protein sequence ID" value="KAK7232070.1"/>
    <property type="molecule type" value="Genomic_DNA"/>
</dbReference>
<keyword evidence="2" id="KW-0732">Signal</keyword>
<evidence type="ECO:0000256" key="1">
    <source>
        <dbReference type="SAM" id="MobiDB-lite"/>
    </source>
</evidence>
<evidence type="ECO:0000256" key="2">
    <source>
        <dbReference type="SAM" id="SignalP"/>
    </source>
</evidence>
<protein>
    <submittedName>
        <fullName evidence="3">Uncharacterized protein</fullName>
    </submittedName>
</protein>
<accession>A0ABR1FJL8</accession>
<proteinExistence type="predicted"/>
<feature type="signal peptide" evidence="2">
    <location>
        <begin position="1"/>
        <end position="22"/>
    </location>
</feature>
<evidence type="ECO:0000313" key="3">
    <source>
        <dbReference type="EMBL" id="KAK7232070.1"/>
    </source>
</evidence>
<name>A0ABR1FJL8_AURAN</name>
<feature type="compositionally biased region" description="Basic and acidic residues" evidence="1">
    <location>
        <begin position="613"/>
        <end position="623"/>
    </location>
</feature>
<reference evidence="3 4" key="1">
    <citation type="submission" date="2024-03" db="EMBL/GenBank/DDBJ databases">
        <title>Aureococcus anophagefferens CCMP1851 and Kratosvirus quantuckense: Draft genome of a second virus-susceptible host strain in the model system.</title>
        <authorList>
            <person name="Chase E."/>
            <person name="Truchon A.R."/>
            <person name="Schepens W."/>
            <person name="Wilhelm S.W."/>
        </authorList>
    </citation>
    <scope>NUCLEOTIDE SEQUENCE [LARGE SCALE GENOMIC DNA]</scope>
    <source>
        <strain evidence="3 4">CCMP1851</strain>
    </source>
</reference>
<comment type="caution">
    <text evidence="3">The sequence shown here is derived from an EMBL/GenBank/DDBJ whole genome shotgun (WGS) entry which is preliminary data.</text>
</comment>
<sequence>MRAHPLALLCVSTAFLAPRAPPLRVARPPRAVDEDTVVDAETKTVVDAVVESAFASVSDDDDAPETPDDAVDARVLKAFGIDEDAYRAAADGTYASSTLRTVSAALLKAQVALDSASIWFETEAAKSKAIVQAVVEYAKRRVSYESSRLLAAAEDVASKNVSLGDAVALLSAGVDPTSLLKPRALKQLAPTETREAKLLAAVEKKRGKAAPGPVKLLKMQSSVADVVYEAKREARERRPGDRVADAFPAIAPKLEDVSRERRRLVSGESVLRALPQKDDAPPAPRAALPRATALPAAAVADAVDDAAEDAAPSAAGSFLDALKGAASELRAYTPEDGERATRERRAGVDPTAVVVEEAEEVVEAEVVVEEEVVVAPEAPSNLRPKVRAAVEAAAAALDAAAADWLAVDDDERAATLGAQLASVAAFLGDREMTFAATFNSDAAEVLRLRRLAIASAFAEVVPIVTPERAERFAAALRSILDVEERLGKEAALDAALAAEGVTERPLSPEERALAADAATEAVDEEPTAGDLLLRTLDTVLLISERLFSDILPNFVDALALAASRAQKALADPAYDKPKRTELLGGVKSTLPDEDSAAGRARNAPKLAAPADGGGHDDAPRAADGDDEPS</sequence>
<organism evidence="3 4">
    <name type="scientific">Aureococcus anophagefferens</name>
    <name type="common">Harmful bloom alga</name>
    <dbReference type="NCBI Taxonomy" id="44056"/>
    <lineage>
        <taxon>Eukaryota</taxon>
        <taxon>Sar</taxon>
        <taxon>Stramenopiles</taxon>
        <taxon>Ochrophyta</taxon>
        <taxon>Pelagophyceae</taxon>
        <taxon>Pelagomonadales</taxon>
        <taxon>Pelagomonadaceae</taxon>
        <taxon>Aureococcus</taxon>
    </lineage>
</organism>
<keyword evidence="4" id="KW-1185">Reference proteome</keyword>
<feature type="chain" id="PRO_5046778873" evidence="2">
    <location>
        <begin position="23"/>
        <end position="629"/>
    </location>
</feature>
<gene>
    <name evidence="3" type="ORF">SO694_00031280</name>
</gene>
<feature type="region of interest" description="Disordered" evidence="1">
    <location>
        <begin position="578"/>
        <end position="629"/>
    </location>
</feature>
<dbReference type="Proteomes" id="UP001363151">
    <property type="component" value="Unassembled WGS sequence"/>
</dbReference>